<dbReference type="EMBL" id="NFEZ01000004">
    <property type="protein sequence ID" value="PLT45962.1"/>
    <property type="molecule type" value="Genomic_DNA"/>
</dbReference>
<dbReference type="PANTHER" id="PTHR43394:SF1">
    <property type="entry name" value="ATP-BINDING CASSETTE SUB-FAMILY B MEMBER 10, MITOCHONDRIAL"/>
    <property type="match status" value="1"/>
</dbReference>
<feature type="transmembrane region" description="Helical" evidence="9">
    <location>
        <begin position="161"/>
        <end position="178"/>
    </location>
</feature>
<feature type="transmembrane region" description="Helical" evidence="9">
    <location>
        <begin position="48"/>
        <end position="69"/>
    </location>
</feature>
<evidence type="ECO:0000256" key="8">
    <source>
        <dbReference type="ARBA" id="ARBA00023136"/>
    </source>
</evidence>
<dbReference type="GO" id="GO:0016887">
    <property type="term" value="F:ATP hydrolysis activity"/>
    <property type="evidence" value="ECO:0007669"/>
    <property type="project" value="InterPro"/>
</dbReference>
<dbReference type="InterPro" id="IPR003439">
    <property type="entry name" value="ABC_transporter-like_ATP-bd"/>
</dbReference>
<evidence type="ECO:0000256" key="3">
    <source>
        <dbReference type="ARBA" id="ARBA00022475"/>
    </source>
</evidence>
<dbReference type="PROSITE" id="PS00211">
    <property type="entry name" value="ABC_TRANSPORTER_1"/>
    <property type="match status" value="1"/>
</dbReference>
<keyword evidence="3" id="KW-1003">Cell membrane</keyword>
<evidence type="ECO:0000256" key="9">
    <source>
        <dbReference type="SAM" id="Phobius"/>
    </source>
</evidence>
<sequence>MKTSTALRRLGAYLLQSRRLLLAIGVSTLGASGCALAAPYLTGQALDALIGGSGGFAAICLTLAAVYLLGSLAGWLQARLLAAVTQRTVWQLRGELFARMQRLPVGFYEQRSHGELMSRTTNDLDNVSNSLNQSLVQLISSVISIVGSLALMLWLQPLLTLVAVSTVPLLYGVARLVARTTRSQFKLQQVELAEANSRIEETVTGRHVVTLFHQEERAAAEFSAVNKRLRAAGTRAQIYSGLMGPSMNLLGHLNYLLIAAAGGWLASRELASVGLVVSFLGYSRQFSGPVNELANQYNLIQAGVAGAERIFETLDTEPERSAAERCERPPVLQGEVEFREVGFGYGAGAAVLRDVSFAVPAGTMTALVGPTGAGKSTIVSLLARFHDPTSGTISIGGVDLASLHRDDVRSRIGIVLQETQLFSGTVRENIRYGRLDASDAEVEAAARAAQAHRFIQKLPDRYDTRLAPEGGNLSLGQRQLISIARTLLADPDVLLLDEATSSVDTLAELEIQKAMASLMKGRTSIVVAHRLGTIRRADQILVLHEGRIEQRGTHDELMRAGGRYRELHRHQFEERQVSQH</sequence>
<evidence type="ECO:0000313" key="13">
    <source>
        <dbReference type="Proteomes" id="UP000234789"/>
    </source>
</evidence>
<evidence type="ECO:0000256" key="1">
    <source>
        <dbReference type="ARBA" id="ARBA00004651"/>
    </source>
</evidence>
<dbReference type="InterPro" id="IPR036640">
    <property type="entry name" value="ABC1_TM_sf"/>
</dbReference>
<gene>
    <name evidence="12" type="ORF">B8V81_4393</name>
</gene>
<dbReference type="GO" id="GO:0005886">
    <property type="term" value="C:plasma membrane"/>
    <property type="evidence" value="ECO:0007669"/>
    <property type="project" value="UniProtKB-SubCell"/>
</dbReference>
<dbReference type="PROSITE" id="PS51257">
    <property type="entry name" value="PROKAR_LIPOPROTEIN"/>
    <property type="match status" value="1"/>
</dbReference>
<dbReference type="InterPro" id="IPR011527">
    <property type="entry name" value="ABC1_TM_dom"/>
</dbReference>
<name>A0A2N5N6K3_9BACL</name>
<dbReference type="FunFam" id="3.40.50.300:FF:000287">
    <property type="entry name" value="Multidrug ABC transporter ATP-binding protein"/>
    <property type="match status" value="1"/>
</dbReference>
<keyword evidence="6 12" id="KW-0067">ATP-binding</keyword>
<dbReference type="SMART" id="SM00382">
    <property type="entry name" value="AAA"/>
    <property type="match status" value="1"/>
</dbReference>
<organism evidence="12 13">
    <name type="scientific">Paenibacillus pasadenensis</name>
    <dbReference type="NCBI Taxonomy" id="217090"/>
    <lineage>
        <taxon>Bacteria</taxon>
        <taxon>Bacillati</taxon>
        <taxon>Bacillota</taxon>
        <taxon>Bacilli</taxon>
        <taxon>Bacillales</taxon>
        <taxon>Paenibacillaceae</taxon>
        <taxon>Paenibacillus</taxon>
    </lineage>
</organism>
<dbReference type="PANTHER" id="PTHR43394">
    <property type="entry name" value="ATP-DEPENDENT PERMEASE MDL1, MITOCHONDRIAL"/>
    <property type="match status" value="1"/>
</dbReference>
<keyword evidence="2" id="KW-0813">Transport</keyword>
<accession>A0A2N5N6K3</accession>
<feature type="domain" description="ABC transporter" evidence="10">
    <location>
        <begin position="336"/>
        <end position="570"/>
    </location>
</feature>
<dbReference type="InterPro" id="IPR039421">
    <property type="entry name" value="Type_1_exporter"/>
</dbReference>
<dbReference type="SUPFAM" id="SSF90123">
    <property type="entry name" value="ABC transporter transmembrane region"/>
    <property type="match status" value="1"/>
</dbReference>
<keyword evidence="8 9" id="KW-0472">Membrane</keyword>
<dbReference type="Gene3D" id="3.40.50.300">
    <property type="entry name" value="P-loop containing nucleotide triphosphate hydrolases"/>
    <property type="match status" value="1"/>
</dbReference>
<keyword evidence="5" id="KW-0547">Nucleotide-binding</keyword>
<dbReference type="CDD" id="cd18547">
    <property type="entry name" value="ABC_6TM_Tm288_like"/>
    <property type="match status" value="1"/>
</dbReference>
<proteinExistence type="predicted"/>
<evidence type="ECO:0000256" key="4">
    <source>
        <dbReference type="ARBA" id="ARBA00022692"/>
    </source>
</evidence>
<dbReference type="PROSITE" id="PS50893">
    <property type="entry name" value="ABC_TRANSPORTER_2"/>
    <property type="match status" value="1"/>
</dbReference>
<feature type="domain" description="ABC transmembrane type-1" evidence="11">
    <location>
        <begin position="22"/>
        <end position="302"/>
    </location>
</feature>
<protein>
    <submittedName>
        <fullName evidence="12">Lipid A export ATP-binding/permease protein MsbA</fullName>
    </submittedName>
</protein>
<comment type="subcellular location">
    <subcellularLocation>
        <location evidence="1">Cell membrane</location>
        <topology evidence="1">Multi-pass membrane protein</topology>
    </subcellularLocation>
</comment>
<keyword evidence="7 9" id="KW-1133">Transmembrane helix</keyword>
<dbReference type="PROSITE" id="PS50929">
    <property type="entry name" value="ABC_TM1F"/>
    <property type="match status" value="1"/>
</dbReference>
<evidence type="ECO:0000259" key="10">
    <source>
        <dbReference type="PROSITE" id="PS50893"/>
    </source>
</evidence>
<dbReference type="InterPro" id="IPR027417">
    <property type="entry name" value="P-loop_NTPase"/>
</dbReference>
<dbReference type="SUPFAM" id="SSF52540">
    <property type="entry name" value="P-loop containing nucleoside triphosphate hydrolases"/>
    <property type="match status" value="1"/>
</dbReference>
<dbReference type="Pfam" id="PF00005">
    <property type="entry name" value="ABC_tran"/>
    <property type="match status" value="1"/>
</dbReference>
<dbReference type="AlphaFoldDB" id="A0A2N5N6K3"/>
<evidence type="ECO:0000313" key="12">
    <source>
        <dbReference type="EMBL" id="PLT45962.1"/>
    </source>
</evidence>
<reference evidence="12 13" key="1">
    <citation type="submission" date="2017-05" db="EMBL/GenBank/DDBJ databases">
        <title>Functional genome analysis of Paenibacillus pasadenensis strain R16: insights on endophytic life style and antifungal activity.</title>
        <authorList>
            <person name="Passera A."/>
            <person name="Marcolungo L."/>
            <person name="Casati P."/>
            <person name="Brasca M."/>
            <person name="Quaglino F."/>
            <person name="Delledonne M."/>
        </authorList>
    </citation>
    <scope>NUCLEOTIDE SEQUENCE [LARGE SCALE GENOMIC DNA]</scope>
    <source>
        <strain evidence="12 13">R16</strain>
    </source>
</reference>
<dbReference type="GO" id="GO:0015421">
    <property type="term" value="F:ABC-type oligopeptide transporter activity"/>
    <property type="evidence" value="ECO:0007669"/>
    <property type="project" value="TreeGrafter"/>
</dbReference>
<dbReference type="Pfam" id="PF00664">
    <property type="entry name" value="ABC_membrane"/>
    <property type="match status" value="1"/>
</dbReference>
<comment type="caution">
    <text evidence="12">The sequence shown here is derived from an EMBL/GenBank/DDBJ whole genome shotgun (WGS) entry which is preliminary data.</text>
</comment>
<evidence type="ECO:0000256" key="6">
    <source>
        <dbReference type="ARBA" id="ARBA00022840"/>
    </source>
</evidence>
<dbReference type="Gene3D" id="1.20.1560.10">
    <property type="entry name" value="ABC transporter type 1, transmembrane domain"/>
    <property type="match status" value="1"/>
</dbReference>
<evidence type="ECO:0000259" key="11">
    <source>
        <dbReference type="PROSITE" id="PS50929"/>
    </source>
</evidence>
<dbReference type="InterPro" id="IPR017871">
    <property type="entry name" value="ABC_transporter-like_CS"/>
</dbReference>
<dbReference type="Proteomes" id="UP000234789">
    <property type="component" value="Unassembled WGS sequence"/>
</dbReference>
<evidence type="ECO:0000256" key="2">
    <source>
        <dbReference type="ARBA" id="ARBA00022448"/>
    </source>
</evidence>
<dbReference type="GO" id="GO:0005524">
    <property type="term" value="F:ATP binding"/>
    <property type="evidence" value="ECO:0007669"/>
    <property type="project" value="UniProtKB-KW"/>
</dbReference>
<dbReference type="InterPro" id="IPR003593">
    <property type="entry name" value="AAA+_ATPase"/>
</dbReference>
<evidence type="ECO:0000256" key="7">
    <source>
        <dbReference type="ARBA" id="ARBA00022989"/>
    </source>
</evidence>
<dbReference type="FunFam" id="1.20.1560.10:FF:000011">
    <property type="entry name" value="Multidrug ABC transporter ATP-binding protein"/>
    <property type="match status" value="1"/>
</dbReference>
<evidence type="ECO:0000256" key="5">
    <source>
        <dbReference type="ARBA" id="ARBA00022741"/>
    </source>
</evidence>
<feature type="transmembrane region" description="Helical" evidence="9">
    <location>
        <begin position="135"/>
        <end position="155"/>
    </location>
</feature>
<keyword evidence="13" id="KW-1185">Reference proteome</keyword>
<feature type="transmembrane region" description="Helical" evidence="9">
    <location>
        <begin position="20"/>
        <end position="42"/>
    </location>
</feature>
<keyword evidence="4 9" id="KW-0812">Transmembrane</keyword>
<dbReference type="OrthoDB" id="9770415at2"/>
<dbReference type="RefSeq" id="WP_101809149.1">
    <property type="nucleotide sequence ID" value="NZ_BIMM01000043.1"/>
</dbReference>